<dbReference type="InterPro" id="IPR036388">
    <property type="entry name" value="WH-like_DNA-bd_sf"/>
</dbReference>
<evidence type="ECO:0000256" key="2">
    <source>
        <dbReference type="SAM" id="Phobius"/>
    </source>
</evidence>
<accession>B2IKF3</accession>
<evidence type="ECO:0000313" key="4">
    <source>
        <dbReference type="EMBL" id="ACB96433.1"/>
    </source>
</evidence>
<evidence type="ECO:0000256" key="1">
    <source>
        <dbReference type="ARBA" id="ARBA00006479"/>
    </source>
</evidence>
<dbReference type="AlphaFoldDB" id="B2IKF3"/>
<dbReference type="KEGG" id="bid:Bind_2864"/>
<evidence type="ECO:0000259" key="3">
    <source>
        <dbReference type="Pfam" id="PF12802"/>
    </source>
</evidence>
<keyword evidence="2" id="KW-1133">Transmembrane helix</keyword>
<dbReference type="Pfam" id="PF12802">
    <property type="entry name" value="MarR_2"/>
    <property type="match status" value="1"/>
</dbReference>
<dbReference type="Pfam" id="PF00480">
    <property type="entry name" value="ROK"/>
    <property type="match status" value="1"/>
</dbReference>
<dbReference type="Gene3D" id="1.10.10.10">
    <property type="entry name" value="Winged helix-like DNA-binding domain superfamily/Winged helix DNA-binding domain"/>
    <property type="match status" value="1"/>
</dbReference>
<feature type="transmembrane region" description="Helical" evidence="2">
    <location>
        <begin position="227"/>
        <end position="247"/>
    </location>
</feature>
<protein>
    <submittedName>
        <fullName evidence="4">ROK family protein</fullName>
    </submittedName>
</protein>
<dbReference type="EMBL" id="CP001016">
    <property type="protein sequence ID" value="ACB96433.1"/>
    <property type="molecule type" value="Genomic_DNA"/>
</dbReference>
<dbReference type="InterPro" id="IPR000600">
    <property type="entry name" value="ROK"/>
</dbReference>
<organism evidence="4 5">
    <name type="scientific">Beijerinckia indica subsp. indica (strain ATCC 9039 / DSM 1715 / NCIMB 8712)</name>
    <dbReference type="NCBI Taxonomy" id="395963"/>
    <lineage>
        <taxon>Bacteria</taxon>
        <taxon>Pseudomonadati</taxon>
        <taxon>Pseudomonadota</taxon>
        <taxon>Alphaproteobacteria</taxon>
        <taxon>Hyphomicrobiales</taxon>
        <taxon>Beijerinckiaceae</taxon>
        <taxon>Beijerinckia</taxon>
    </lineage>
</organism>
<dbReference type="PANTHER" id="PTHR18964:SF149">
    <property type="entry name" value="BIFUNCTIONAL UDP-N-ACETYLGLUCOSAMINE 2-EPIMERASE_N-ACETYLMANNOSAMINE KINASE"/>
    <property type="match status" value="1"/>
</dbReference>
<name>B2IKF3_BEII9</name>
<reference evidence="5" key="1">
    <citation type="submission" date="2008-03" db="EMBL/GenBank/DDBJ databases">
        <title>Complete sequence of chromosome of Beijerinckia indica subsp. indica ATCC 9039.</title>
        <authorList>
            <consortium name="US DOE Joint Genome Institute"/>
            <person name="Copeland A."/>
            <person name="Lucas S."/>
            <person name="Lapidus A."/>
            <person name="Glavina del Rio T."/>
            <person name="Dalin E."/>
            <person name="Tice H."/>
            <person name="Bruce D."/>
            <person name="Goodwin L."/>
            <person name="Pitluck S."/>
            <person name="LaButti K."/>
            <person name="Schmutz J."/>
            <person name="Larimer F."/>
            <person name="Land M."/>
            <person name="Hauser L."/>
            <person name="Kyrpides N."/>
            <person name="Mikhailova N."/>
            <person name="Dunfield P.F."/>
            <person name="Dedysh S.N."/>
            <person name="Liesack W."/>
            <person name="Saw J.H."/>
            <person name="Alam M."/>
            <person name="Chen Y."/>
            <person name="Murrell J.C."/>
            <person name="Richardson P."/>
        </authorList>
    </citation>
    <scope>NUCLEOTIDE SEQUENCE [LARGE SCALE GENOMIC DNA]</scope>
    <source>
        <strain evidence="5">ATCC 9039 / DSM 1715 / NCIMB 8712</strain>
    </source>
</reference>
<dbReference type="STRING" id="395963.Bind_2864"/>
<dbReference type="InterPro" id="IPR000835">
    <property type="entry name" value="HTH_MarR-typ"/>
</dbReference>
<keyword evidence="2" id="KW-0812">Transmembrane</keyword>
<dbReference type="Gene3D" id="3.30.420.40">
    <property type="match status" value="2"/>
</dbReference>
<keyword evidence="2" id="KW-0472">Membrane</keyword>
<dbReference type="PANTHER" id="PTHR18964">
    <property type="entry name" value="ROK (REPRESSOR, ORF, KINASE) FAMILY"/>
    <property type="match status" value="1"/>
</dbReference>
<gene>
    <name evidence="4" type="ordered locus">Bind_2864</name>
</gene>
<feature type="domain" description="HTH marR-type" evidence="3">
    <location>
        <begin position="31"/>
        <end position="80"/>
    </location>
</feature>
<dbReference type="eggNOG" id="COG1846">
    <property type="taxonomic scope" value="Bacteria"/>
</dbReference>
<evidence type="ECO:0000313" key="5">
    <source>
        <dbReference type="Proteomes" id="UP000001695"/>
    </source>
</evidence>
<reference evidence="4 5" key="2">
    <citation type="journal article" date="2010" name="J. Bacteriol.">
        <title>Complete genome sequence of Beijerinckia indica subsp. indica.</title>
        <authorList>
            <person name="Tamas I."/>
            <person name="Dedysh S.N."/>
            <person name="Liesack W."/>
            <person name="Stott M.B."/>
            <person name="Alam M."/>
            <person name="Murrell J.C."/>
            <person name="Dunfield P.F."/>
        </authorList>
    </citation>
    <scope>NUCLEOTIDE SEQUENCE [LARGE SCALE GENOMIC DNA]</scope>
    <source>
        <strain evidence="5">ATCC 9039 / DSM 1715 / NCIMB 8712</strain>
    </source>
</reference>
<comment type="similarity">
    <text evidence="1">Belongs to the ROK (NagC/XylR) family.</text>
</comment>
<dbReference type="InterPro" id="IPR036390">
    <property type="entry name" value="WH_DNA-bd_sf"/>
</dbReference>
<dbReference type="Proteomes" id="UP000001695">
    <property type="component" value="Chromosome"/>
</dbReference>
<dbReference type="OrthoDB" id="49685at2"/>
<dbReference type="eggNOG" id="COG1940">
    <property type="taxonomic scope" value="Bacteria"/>
</dbReference>
<sequence>MVFDPTLTPTSASTPVRGTNVIGVRAYNERLVLSLVRRHGSLPKADITKLTGLSAQTISVIVRALEADGLLLRMEPRRGRIGQPSIPLRLDPDGAYSLGLKIGRRSAHVILMDFVGEIRAQAQWTYAYPVPKDIFAGFEPALREVLDVLTPQARQRLVGLGVAVPYELWNWAEQVGAPSGALDAWRDVNLQAELEFRCSFPVIIANDITAASGAELIFGNGNKYPDFVYFFIGAFIGGGVVLGGSLYPGRRSNAGALGSLPVPASSRSDGGTEQLIRSASLYRLEQRLLAQGHDRGSMFKLPMEWQPFEPFLSEWIEEASASLAHAIVAAVSIIDFGAAIIDGAFPSDVRQRLVEGVREKIAAMDTQGLLPFDVIEGAVGINARSIGAASLPLFARFLLDRDVLFKEEAPC</sequence>
<dbReference type="InterPro" id="IPR043129">
    <property type="entry name" value="ATPase_NBD"/>
</dbReference>
<dbReference type="SUPFAM" id="SSF53067">
    <property type="entry name" value="Actin-like ATPase domain"/>
    <property type="match status" value="1"/>
</dbReference>
<dbReference type="HOGENOM" id="CLU_036604_13_0_5"/>
<dbReference type="RefSeq" id="WP_012385784.1">
    <property type="nucleotide sequence ID" value="NC_010581.1"/>
</dbReference>
<dbReference type="SUPFAM" id="SSF46785">
    <property type="entry name" value="Winged helix' DNA-binding domain"/>
    <property type="match status" value="1"/>
</dbReference>
<proteinExistence type="inferred from homology"/>
<keyword evidence="5" id="KW-1185">Reference proteome</keyword>